<dbReference type="GO" id="GO:0008168">
    <property type="term" value="F:methyltransferase activity"/>
    <property type="evidence" value="ECO:0007669"/>
    <property type="project" value="UniProtKB-KW"/>
</dbReference>
<dbReference type="InterPro" id="IPR052514">
    <property type="entry name" value="SAM-dependent_MTase"/>
</dbReference>
<reference evidence="2 3" key="1">
    <citation type="journal article" date="2015" name="Stand. Genomic Sci.">
        <title>Genomic Encyclopedia of Bacterial and Archaeal Type Strains, Phase III: the genomes of soil and plant-associated and newly described type strains.</title>
        <authorList>
            <person name="Whitman W.B."/>
            <person name="Woyke T."/>
            <person name="Klenk H.P."/>
            <person name="Zhou Y."/>
            <person name="Lilburn T.G."/>
            <person name="Beck B.J."/>
            <person name="De Vos P."/>
            <person name="Vandamme P."/>
            <person name="Eisen J.A."/>
            <person name="Garrity G."/>
            <person name="Hugenholtz P."/>
            <person name="Kyrpides N.C."/>
        </authorList>
    </citation>
    <scope>NUCLEOTIDE SEQUENCE [LARGE SCALE GENOMIC DNA]</scope>
    <source>
        <strain evidence="2 3">CECT 8445</strain>
    </source>
</reference>
<protein>
    <submittedName>
        <fullName evidence="2">FkbM family methyltransferase</fullName>
    </submittedName>
</protein>
<dbReference type="Pfam" id="PF05050">
    <property type="entry name" value="Methyltransf_21"/>
    <property type="match status" value="1"/>
</dbReference>
<keyword evidence="2" id="KW-0808">Transferase</keyword>
<dbReference type="InterPro" id="IPR006342">
    <property type="entry name" value="FkbM_mtfrase"/>
</dbReference>
<dbReference type="NCBIfam" id="TIGR01444">
    <property type="entry name" value="fkbM_fam"/>
    <property type="match status" value="1"/>
</dbReference>
<keyword evidence="3" id="KW-1185">Reference proteome</keyword>
<dbReference type="Proteomes" id="UP000295714">
    <property type="component" value="Unassembled WGS sequence"/>
</dbReference>
<evidence type="ECO:0000259" key="1">
    <source>
        <dbReference type="Pfam" id="PF05050"/>
    </source>
</evidence>
<dbReference type="PANTHER" id="PTHR34203:SF15">
    <property type="entry name" value="SLL1173 PROTEIN"/>
    <property type="match status" value="1"/>
</dbReference>
<organism evidence="2 3">
    <name type="scientific">Winogradskyella wandonensis</name>
    <dbReference type="NCBI Taxonomy" id="1442586"/>
    <lineage>
        <taxon>Bacteria</taxon>
        <taxon>Pseudomonadati</taxon>
        <taxon>Bacteroidota</taxon>
        <taxon>Flavobacteriia</taxon>
        <taxon>Flavobacteriales</taxon>
        <taxon>Flavobacteriaceae</taxon>
        <taxon>Winogradskyella</taxon>
    </lineage>
</organism>
<dbReference type="SUPFAM" id="SSF53335">
    <property type="entry name" value="S-adenosyl-L-methionine-dependent methyltransferases"/>
    <property type="match status" value="1"/>
</dbReference>
<dbReference type="InterPro" id="IPR029063">
    <property type="entry name" value="SAM-dependent_MTases_sf"/>
</dbReference>
<proteinExistence type="predicted"/>
<accession>A0A4R1KRI7</accession>
<keyword evidence="2" id="KW-0489">Methyltransferase</keyword>
<evidence type="ECO:0000313" key="3">
    <source>
        <dbReference type="Proteomes" id="UP000295714"/>
    </source>
</evidence>
<comment type="caution">
    <text evidence="2">The sequence shown here is derived from an EMBL/GenBank/DDBJ whole genome shotgun (WGS) entry which is preliminary data.</text>
</comment>
<dbReference type="AlphaFoldDB" id="A0A4R1KRI7"/>
<dbReference type="PANTHER" id="PTHR34203">
    <property type="entry name" value="METHYLTRANSFERASE, FKBM FAMILY PROTEIN"/>
    <property type="match status" value="1"/>
</dbReference>
<sequence>MQSREKLLHTFSSLSRRLPNNRFLRKIYKRINWFFLKIGTNPLVTAKMQDGTNIIVNLTTRTERDAFYTGLYDEDLLSSFLGLVKDESIILDVGGNIGFYSVANGKYIRDNNLNTKLISFEPFEGNYRRHKKNIELNQLESICQLENYGLSDEDKTSKITLREDFKKGSKTGNAAIPTGGKLDEGFEVSEIKLKVLDDIWPNFKNDFNIDLIKIDIEGHEDFFLRGAQKCINAHRPTMLMEVNKPFYTSRGVNIETIFTDLIPKDYSMYKLEDSKWNKISSFESCKKIDNVFLVPKEKLEIQAYSIFN</sequence>
<dbReference type="GO" id="GO:0032259">
    <property type="term" value="P:methylation"/>
    <property type="evidence" value="ECO:0007669"/>
    <property type="project" value="UniProtKB-KW"/>
</dbReference>
<gene>
    <name evidence="2" type="ORF">DFQ05_2013</name>
</gene>
<evidence type="ECO:0000313" key="2">
    <source>
        <dbReference type="EMBL" id="TCK66739.1"/>
    </source>
</evidence>
<feature type="domain" description="Methyltransferase FkbM" evidence="1">
    <location>
        <begin position="92"/>
        <end position="247"/>
    </location>
</feature>
<name>A0A4R1KRI7_9FLAO</name>
<dbReference type="EMBL" id="SMGI01000003">
    <property type="protein sequence ID" value="TCK66739.1"/>
    <property type="molecule type" value="Genomic_DNA"/>
</dbReference>
<dbReference type="Gene3D" id="3.40.50.150">
    <property type="entry name" value="Vaccinia Virus protein VP39"/>
    <property type="match status" value="1"/>
</dbReference>